<dbReference type="EMBL" id="JAGSVG010000007">
    <property type="protein sequence ID" value="MBR8129497.1"/>
    <property type="molecule type" value="Genomic_DNA"/>
</dbReference>
<evidence type="ECO:0000313" key="2">
    <source>
        <dbReference type="EMBL" id="MBR8129497.1"/>
    </source>
</evidence>
<name>A0AA41E6P9_9BURK</name>
<dbReference type="RefSeq" id="WP_105788735.1">
    <property type="nucleotide sequence ID" value="NZ_CADERF010000001.1"/>
</dbReference>
<comment type="caution">
    <text evidence="2">The sequence shown here is derived from an EMBL/GenBank/DDBJ whole genome shotgun (WGS) entry which is preliminary data.</text>
</comment>
<organism evidence="2 3">
    <name type="scientific">Burkholderia ambifaria</name>
    <dbReference type="NCBI Taxonomy" id="152480"/>
    <lineage>
        <taxon>Bacteria</taxon>
        <taxon>Pseudomonadati</taxon>
        <taxon>Pseudomonadota</taxon>
        <taxon>Betaproteobacteria</taxon>
        <taxon>Burkholderiales</taxon>
        <taxon>Burkholderiaceae</taxon>
        <taxon>Burkholderia</taxon>
        <taxon>Burkholderia cepacia complex</taxon>
    </lineage>
</organism>
<protein>
    <submittedName>
        <fullName evidence="2">Uncharacterized protein</fullName>
    </submittedName>
</protein>
<evidence type="ECO:0000256" key="1">
    <source>
        <dbReference type="SAM" id="MobiDB-lite"/>
    </source>
</evidence>
<dbReference type="Proteomes" id="UP000682266">
    <property type="component" value="Unassembled WGS sequence"/>
</dbReference>
<proteinExistence type="predicted"/>
<gene>
    <name evidence="2" type="ORF">KDW93_11000</name>
</gene>
<feature type="compositionally biased region" description="Basic and acidic residues" evidence="1">
    <location>
        <begin position="120"/>
        <end position="131"/>
    </location>
</feature>
<accession>A0AA41E6P9</accession>
<reference evidence="2" key="1">
    <citation type="submission" date="2021-04" db="EMBL/GenBank/DDBJ databases">
        <title>A collection of bacterial strains from the Burkholderia cepacia Research Laboratory and Repository.</title>
        <authorList>
            <person name="Lipuma J."/>
            <person name="Spilker T."/>
        </authorList>
    </citation>
    <scope>NUCLEOTIDE SEQUENCE</scope>
    <source>
        <strain evidence="2">AU36012</strain>
    </source>
</reference>
<dbReference type="AlphaFoldDB" id="A0AA41E6P9"/>
<evidence type="ECO:0000313" key="3">
    <source>
        <dbReference type="Proteomes" id="UP000682266"/>
    </source>
</evidence>
<feature type="compositionally biased region" description="Polar residues" evidence="1">
    <location>
        <begin position="102"/>
        <end position="118"/>
    </location>
</feature>
<sequence>MSAELSGMVYDCPMTANQSVIEEIAMVNCGEKILKFFLDRPLISSLHGPPGLPGSVQQTNPDIYSSIHDPAIQSGRIPVKRLRIILRSGSVMQPSCSPLRTIANSMTRGVSPARSSPLTDRARYRPCEPSRSRLPSAPIAT</sequence>
<feature type="region of interest" description="Disordered" evidence="1">
    <location>
        <begin position="102"/>
        <end position="141"/>
    </location>
</feature>